<dbReference type="Pfam" id="PF01548">
    <property type="entry name" value="DEDD_Tnp_IS110"/>
    <property type="match status" value="1"/>
</dbReference>
<evidence type="ECO:0000259" key="2">
    <source>
        <dbReference type="Pfam" id="PF01548"/>
    </source>
</evidence>
<proteinExistence type="predicted"/>
<accession>A0A8H9L114</accession>
<reference evidence="3" key="2">
    <citation type="submission" date="2020-09" db="EMBL/GenBank/DDBJ databases">
        <authorList>
            <person name="Sun Q."/>
            <person name="Ohkuma M."/>
        </authorList>
    </citation>
    <scope>NUCLEOTIDE SEQUENCE</scope>
    <source>
        <strain evidence="3">JCM 1480</strain>
    </source>
</reference>
<dbReference type="PANTHER" id="PTHR33055:SF16">
    <property type="entry name" value="TRANSPOSASE FOR INSERTION SEQUENCE ELEMENT IS1547"/>
    <property type="match status" value="1"/>
</dbReference>
<organism evidence="3 4">
    <name type="scientific">Curtobacterium luteum</name>
    <dbReference type="NCBI Taxonomy" id="33881"/>
    <lineage>
        <taxon>Bacteria</taxon>
        <taxon>Bacillati</taxon>
        <taxon>Actinomycetota</taxon>
        <taxon>Actinomycetes</taxon>
        <taxon>Micrococcales</taxon>
        <taxon>Microbacteriaceae</taxon>
        <taxon>Curtobacterium</taxon>
    </lineage>
</organism>
<dbReference type="PANTHER" id="PTHR33055">
    <property type="entry name" value="TRANSPOSASE FOR INSERTION SEQUENCE ELEMENT IS1111A"/>
    <property type="match status" value="1"/>
</dbReference>
<evidence type="ECO:0000256" key="1">
    <source>
        <dbReference type="SAM" id="MobiDB-lite"/>
    </source>
</evidence>
<dbReference type="RefSeq" id="WP_188889177.1">
    <property type="nucleotide sequence ID" value="NZ_BMOI01000010.1"/>
</dbReference>
<dbReference type="InterPro" id="IPR002525">
    <property type="entry name" value="Transp_IS110-like_N"/>
</dbReference>
<gene>
    <name evidence="3" type="ORF">GCM10009769_24630</name>
</gene>
<feature type="compositionally biased region" description="Basic residues" evidence="1">
    <location>
        <begin position="281"/>
        <end position="292"/>
    </location>
</feature>
<dbReference type="Proteomes" id="UP000648535">
    <property type="component" value="Unassembled WGS sequence"/>
</dbReference>
<feature type="region of interest" description="Disordered" evidence="1">
    <location>
        <begin position="269"/>
        <end position="310"/>
    </location>
</feature>
<comment type="caution">
    <text evidence="3">The sequence shown here is derived from an EMBL/GenBank/DDBJ whole genome shotgun (WGS) entry which is preliminary data.</text>
</comment>
<dbReference type="GO" id="GO:0003677">
    <property type="term" value="F:DNA binding"/>
    <property type="evidence" value="ECO:0007669"/>
    <property type="project" value="InterPro"/>
</dbReference>
<evidence type="ECO:0000313" key="4">
    <source>
        <dbReference type="Proteomes" id="UP000648535"/>
    </source>
</evidence>
<dbReference type="InterPro" id="IPR047650">
    <property type="entry name" value="Transpos_IS110"/>
</dbReference>
<sequence>MPIVADEYTHVIGVDTHAKTHTYVILDTRTGGVVDTASFPTSPTGLARALAWIDRRTAAGRLAAVEGTSSYGASLTEALQQADIPLVEARPPRRADRGARGKSDPVDAEAAARAVLRTDTALLSWPRTGNIRSALRVLLAARRSMDGQRTASRNALTALLRTINLGIDVRHPLKDTQIASIAAWRHRPSDDIDEVIARAEAVRLARDVIDLTGKLNANHHALERYVSALAPTVLDIAGVGPVSAAVFLTAYSHVGRVRSEAAFASLGGAGDSRARLPSMPHSRKSRASRRVPRTSSRAIRSPRTTTAVGTAGRAATTLTRTAAISTRSDGTSSTRS</sequence>
<dbReference type="GO" id="GO:0004803">
    <property type="term" value="F:transposase activity"/>
    <property type="evidence" value="ECO:0007669"/>
    <property type="project" value="InterPro"/>
</dbReference>
<dbReference type="AlphaFoldDB" id="A0A8H9L114"/>
<dbReference type="EMBL" id="BMOI01000010">
    <property type="protein sequence ID" value="GGL05529.1"/>
    <property type="molecule type" value="Genomic_DNA"/>
</dbReference>
<name>A0A8H9L114_9MICO</name>
<dbReference type="GO" id="GO:0006313">
    <property type="term" value="P:DNA transposition"/>
    <property type="evidence" value="ECO:0007669"/>
    <property type="project" value="InterPro"/>
</dbReference>
<reference evidence="3" key="1">
    <citation type="journal article" date="2014" name="Int. J. Syst. Evol. Microbiol.">
        <title>Complete genome sequence of Corynebacterium casei LMG S-19264T (=DSM 44701T), isolated from a smear-ripened cheese.</title>
        <authorList>
            <consortium name="US DOE Joint Genome Institute (JGI-PGF)"/>
            <person name="Walter F."/>
            <person name="Albersmeier A."/>
            <person name="Kalinowski J."/>
            <person name="Ruckert C."/>
        </authorList>
    </citation>
    <scope>NUCLEOTIDE SEQUENCE</scope>
    <source>
        <strain evidence="3">JCM 1480</strain>
    </source>
</reference>
<evidence type="ECO:0000313" key="3">
    <source>
        <dbReference type="EMBL" id="GGL05529.1"/>
    </source>
</evidence>
<feature type="domain" description="Transposase IS110-like N-terminal" evidence="2">
    <location>
        <begin position="12"/>
        <end position="163"/>
    </location>
</feature>
<protein>
    <submittedName>
        <fullName evidence="3">IS110 family transposase</fullName>
    </submittedName>
</protein>